<keyword evidence="3" id="KW-1003">Cell membrane</keyword>
<organism evidence="9 10">
    <name type="scientific">Delftia acidovorans</name>
    <name type="common">Pseudomonas acidovorans</name>
    <name type="synonym">Comamonas acidovorans</name>
    <dbReference type="NCBI Taxonomy" id="80866"/>
    <lineage>
        <taxon>Bacteria</taxon>
        <taxon>Pseudomonadati</taxon>
        <taxon>Pseudomonadota</taxon>
        <taxon>Betaproteobacteria</taxon>
        <taxon>Burkholderiales</taxon>
        <taxon>Comamonadaceae</taxon>
        <taxon>Delftia</taxon>
    </lineage>
</organism>
<dbReference type="PANTHER" id="PTHR33452">
    <property type="entry name" value="OXIDOREDUCTASE CATD-RELATED"/>
    <property type="match status" value="1"/>
</dbReference>
<dbReference type="AlphaFoldDB" id="A0A080NTF0"/>
<gene>
    <name evidence="9" type="ORF">I6G66_12560</name>
    <name evidence="8" type="ORF">SGN30_21530</name>
</gene>
<comment type="subcellular location">
    <subcellularLocation>
        <location evidence="1">Cell membrane</location>
        <topology evidence="1">Multi-pass membrane protein</topology>
    </subcellularLocation>
</comment>
<dbReference type="EMBL" id="CP065668">
    <property type="protein sequence ID" value="QPS10767.1"/>
    <property type="molecule type" value="Genomic_DNA"/>
</dbReference>
<feature type="transmembrane region" description="Helical" evidence="7">
    <location>
        <begin position="52"/>
        <end position="71"/>
    </location>
</feature>
<dbReference type="PANTHER" id="PTHR33452:SF1">
    <property type="entry name" value="INNER MEMBRANE PROTEIN YPHA-RELATED"/>
    <property type="match status" value="1"/>
</dbReference>
<name>A0A080NTF0_DELAC</name>
<accession>A0A080NTF0</accession>
<dbReference type="Pfam" id="PF07681">
    <property type="entry name" value="DoxX"/>
    <property type="match status" value="1"/>
</dbReference>
<comment type="similarity">
    <text evidence="2">Belongs to the DoxX family.</text>
</comment>
<keyword evidence="4 7" id="KW-0812">Transmembrane</keyword>
<dbReference type="GeneID" id="94694243"/>
<proteinExistence type="inferred from homology"/>
<evidence type="ECO:0000256" key="6">
    <source>
        <dbReference type="ARBA" id="ARBA00023136"/>
    </source>
</evidence>
<keyword evidence="5 7" id="KW-1133">Transmembrane helix</keyword>
<evidence type="ECO:0000313" key="10">
    <source>
        <dbReference type="Proteomes" id="UP000594778"/>
    </source>
</evidence>
<dbReference type="RefSeq" id="WP_034391114.1">
    <property type="nucleotide sequence ID" value="NZ_CP022656.1"/>
</dbReference>
<evidence type="ECO:0000313" key="8">
    <source>
        <dbReference type="EMBL" id="MDX4956008.1"/>
    </source>
</evidence>
<feature type="transmembrane region" description="Helical" evidence="7">
    <location>
        <begin position="12"/>
        <end position="31"/>
    </location>
</feature>
<evidence type="ECO:0000256" key="5">
    <source>
        <dbReference type="ARBA" id="ARBA00022989"/>
    </source>
</evidence>
<dbReference type="InterPro" id="IPR051907">
    <property type="entry name" value="DoxX-like_oxidoreductase"/>
</dbReference>
<evidence type="ECO:0000256" key="3">
    <source>
        <dbReference type="ARBA" id="ARBA00022475"/>
    </source>
</evidence>
<evidence type="ECO:0000256" key="2">
    <source>
        <dbReference type="ARBA" id="ARBA00006679"/>
    </source>
</evidence>
<keyword evidence="6 7" id="KW-0472">Membrane</keyword>
<evidence type="ECO:0000256" key="7">
    <source>
        <dbReference type="SAM" id="Phobius"/>
    </source>
</evidence>
<evidence type="ECO:0000256" key="4">
    <source>
        <dbReference type="ARBA" id="ARBA00022692"/>
    </source>
</evidence>
<dbReference type="Proteomes" id="UP000594778">
    <property type="component" value="Chromosome"/>
</dbReference>
<dbReference type="InterPro" id="IPR032808">
    <property type="entry name" value="DoxX"/>
</dbReference>
<evidence type="ECO:0000313" key="9">
    <source>
        <dbReference type="EMBL" id="QPS10767.1"/>
    </source>
</evidence>
<dbReference type="Proteomes" id="UP001287445">
    <property type="component" value="Unassembled WGS sequence"/>
</dbReference>
<reference evidence="8" key="2">
    <citation type="submission" date="2023-11" db="EMBL/GenBank/DDBJ databases">
        <title>Identification and selenium tolerance of Delftia acidovorans R3-25.</title>
        <authorList>
            <person name="Zhang S."/>
            <person name="Liu Y."/>
            <person name="Guo Y."/>
        </authorList>
    </citation>
    <scope>NUCLEOTIDE SEQUENCE</scope>
    <source>
        <strain evidence="8">R3-25</strain>
    </source>
</reference>
<feature type="transmembrane region" description="Helical" evidence="7">
    <location>
        <begin position="106"/>
        <end position="126"/>
    </location>
</feature>
<sequence>MKFWSHFHHPQAAMVLLRVTLAVLLLFHGWAKLRYGIGSIERMVESTGAPGWLAYAVYLGEVVAPLLLLVGLWVVPAALVIAINMVVAFALVHTGQVMQLHSSGGWALELQAFFFITALVVAMGHAKGK</sequence>
<dbReference type="EMBL" id="JAWWMZ010000009">
    <property type="protein sequence ID" value="MDX4956008.1"/>
    <property type="molecule type" value="Genomic_DNA"/>
</dbReference>
<feature type="transmembrane region" description="Helical" evidence="7">
    <location>
        <begin position="77"/>
        <end position="94"/>
    </location>
</feature>
<dbReference type="GO" id="GO:0005886">
    <property type="term" value="C:plasma membrane"/>
    <property type="evidence" value="ECO:0007669"/>
    <property type="project" value="UniProtKB-SubCell"/>
</dbReference>
<evidence type="ECO:0000256" key="1">
    <source>
        <dbReference type="ARBA" id="ARBA00004651"/>
    </source>
</evidence>
<reference evidence="9 10" key="1">
    <citation type="submission" date="2020-12" db="EMBL/GenBank/DDBJ databases">
        <title>FDA dAtabase for Regulatory Grade micrObial Sequences (FDA-ARGOS): Supporting development and validation of Infectious Disease Dx tests.</title>
        <authorList>
            <person name="Sproer C."/>
            <person name="Gronow S."/>
            <person name="Severitt S."/>
            <person name="Schroder I."/>
            <person name="Tallon L."/>
            <person name="Sadzewicz L."/>
            <person name="Zhao X."/>
            <person name="Boylan J."/>
            <person name="Ott S."/>
            <person name="Bowen H."/>
            <person name="Vavikolanu K."/>
            <person name="Mehta A."/>
            <person name="Aluvathingal J."/>
            <person name="Nadendla S."/>
            <person name="Lowell S."/>
            <person name="Myers T."/>
            <person name="Yan Y."/>
            <person name="Sichtig H."/>
        </authorList>
    </citation>
    <scope>NUCLEOTIDE SEQUENCE [LARGE SCALE GENOMIC DNA]</scope>
    <source>
        <strain evidence="9 10">FDAARGOS_909</strain>
    </source>
</reference>
<protein>
    <submittedName>
        <fullName evidence="9">DoxX family protein</fullName>
    </submittedName>
</protein>